<evidence type="ECO:0000313" key="2">
    <source>
        <dbReference type="EMBL" id="QJR10643.1"/>
    </source>
</evidence>
<accession>A0A6M4GWB8</accession>
<organism evidence="2 3">
    <name type="scientific">Usitatibacter rugosus</name>
    <dbReference type="NCBI Taxonomy" id="2732067"/>
    <lineage>
        <taxon>Bacteria</taxon>
        <taxon>Pseudomonadati</taxon>
        <taxon>Pseudomonadota</taxon>
        <taxon>Betaproteobacteria</taxon>
        <taxon>Nitrosomonadales</taxon>
        <taxon>Usitatibacteraceae</taxon>
        <taxon>Usitatibacter</taxon>
    </lineage>
</organism>
<gene>
    <name evidence="2" type="ORF">DSM104443_01710</name>
</gene>
<reference evidence="2 3" key="1">
    <citation type="submission" date="2020-04" db="EMBL/GenBank/DDBJ databases">
        <title>Usitatibacter rugosus gen. nov., sp. nov. and Usitatibacter palustris sp. nov., novel members of Usitatibacteraceae fam. nov. within the order Nitrosomonadales isolated from soil.</title>
        <authorList>
            <person name="Huber K.J."/>
            <person name="Neumann-Schaal M."/>
            <person name="Geppert A."/>
            <person name="Luckner M."/>
            <person name="Wanner G."/>
            <person name="Overmann J."/>
        </authorList>
    </citation>
    <scope>NUCLEOTIDE SEQUENCE [LARGE SCALE GENOMIC DNA]</scope>
    <source>
        <strain evidence="2 3">0125_3</strain>
    </source>
</reference>
<dbReference type="KEGG" id="uru:DSM104443_01710"/>
<dbReference type="EMBL" id="CP053069">
    <property type="protein sequence ID" value="QJR10643.1"/>
    <property type="molecule type" value="Genomic_DNA"/>
</dbReference>
<dbReference type="Proteomes" id="UP000501534">
    <property type="component" value="Chromosome"/>
</dbReference>
<feature type="chain" id="PRO_5027011859" evidence="1">
    <location>
        <begin position="20"/>
        <end position="352"/>
    </location>
</feature>
<dbReference type="RefSeq" id="WP_171091309.1">
    <property type="nucleotide sequence ID" value="NZ_CP053069.1"/>
</dbReference>
<dbReference type="AlphaFoldDB" id="A0A6M4GWB8"/>
<keyword evidence="3" id="KW-1185">Reference proteome</keyword>
<evidence type="ECO:0000256" key="1">
    <source>
        <dbReference type="SAM" id="SignalP"/>
    </source>
</evidence>
<feature type="signal peptide" evidence="1">
    <location>
        <begin position="1"/>
        <end position="19"/>
    </location>
</feature>
<name>A0A6M4GWB8_9PROT</name>
<keyword evidence="1" id="KW-0732">Signal</keyword>
<sequence length="352" mass="39194">MRTTLLAAAALVFCTGAFGEGAPRIPCASGDKACALKRLRDHPAKKLEFWKAALAKPVGERIGPAPAALVELIAFDNIANSFPNKPRIGSPPPEFVADVRAAFDEMPEAVKKLLAQRYAGIYFVDDLGGSGFTDQYIDSAGKAAGGFIVLDPTVLMQHTANSWATWRDSTPFKPSANERLEETIETRANDNRKNAIQYILLHEIGHVVAIGGSYHPNWNLKPDEIHSTREFPFFELSWTLGGKPRRYETIYDKAFPQRKDIVYYFGAKIPADQMVATYEGLEKTSFATLYSATHPGDDFAEAFANYVHVVMLKRPFEIRLYTQDKVAKTYTACWEQPRCAPKRAILEALLKN</sequence>
<protein>
    <submittedName>
        <fullName evidence="2">Uncharacterized protein</fullName>
    </submittedName>
</protein>
<proteinExistence type="predicted"/>
<evidence type="ECO:0000313" key="3">
    <source>
        <dbReference type="Proteomes" id="UP000501534"/>
    </source>
</evidence>